<dbReference type="InterPro" id="IPR018626">
    <property type="entry name" value="LCHN/Anr2"/>
</dbReference>
<dbReference type="Proteomes" id="UP000422736">
    <property type="component" value="Chromosome 4"/>
</dbReference>
<reference evidence="1 2" key="1">
    <citation type="submission" date="2016-03" db="EMBL/GenBank/DDBJ databases">
        <title>How can Kluyveromyces marxianus grow so fast - potential evolutionary course in Saccharomyces Complex revealed by comparative genomics.</title>
        <authorList>
            <person name="Mo W."/>
            <person name="Lu W."/>
            <person name="Yang X."/>
            <person name="Qi J."/>
            <person name="Lv H."/>
        </authorList>
    </citation>
    <scope>NUCLEOTIDE SEQUENCE [LARGE SCALE GENOMIC DNA]</scope>
    <source>
        <strain evidence="1 2">FIM1</strain>
    </source>
</reference>
<sequence length="382" mass="45047">MVVFIHEFDVLKGNTLSWTNGNAEALEGLEFTVLPSGIHLRERDTIYFQFNGKSGLAVFRQNSLDLDASQHHIDRSQVKMFSFGTLFDEKMDYEQLSLYEKGMKTALEEWWEDHDYNVLEKWDAKRNHDEISSFNFNDTCVEVGPIVLQLWRCALLHNRVLVLNKGVEVKKCNMLCHLITTMGKLEQSVYDNEMTITMLNTEKYKSSESWCATTSDEILMYETDLYDKLVIWDATGIHLRDHDHEVKCNEVDFSIYKSLTSDDLSKFNYQYESSIIWSKLIIDGLFLIFTGNMYKPWYHVEIEPVENPDFYRYFEERTRDIYSQSKTIIENNPDQDTIYQGASILTTFQLDYFHDAEFLRQLTQQWFGKPIIPNYIDLSFLF</sequence>
<dbReference type="InterPro" id="IPR053056">
    <property type="entry name" value="Lipid_Metab_Assoc_Protein"/>
</dbReference>
<dbReference type="PANTHER" id="PTHR28153:SF1">
    <property type="entry name" value="DUF4484 DOMAIN-CONTAINING PROTEIN"/>
    <property type="match status" value="1"/>
</dbReference>
<dbReference type="Pfam" id="PF09804">
    <property type="entry name" value="DENND11"/>
    <property type="match status" value="2"/>
</dbReference>
<evidence type="ECO:0000313" key="1">
    <source>
        <dbReference type="EMBL" id="QGN16138.1"/>
    </source>
</evidence>
<protein>
    <submittedName>
        <fullName evidence="1">YKL047W</fullName>
    </submittedName>
</protein>
<proteinExistence type="predicted"/>
<accession>A0ABX6EYG7</accession>
<evidence type="ECO:0000313" key="2">
    <source>
        <dbReference type="Proteomes" id="UP000422736"/>
    </source>
</evidence>
<gene>
    <name evidence="1" type="primary">ANR2</name>
    <name evidence="1" type="ORF">FIM1_2839</name>
</gene>
<name>A0ABX6EYG7_KLUMA</name>
<dbReference type="EMBL" id="CP015057">
    <property type="protein sequence ID" value="QGN16138.1"/>
    <property type="molecule type" value="Genomic_DNA"/>
</dbReference>
<keyword evidence="2" id="KW-1185">Reference proteome</keyword>
<organism evidence="1 2">
    <name type="scientific">Kluyveromyces marxianus</name>
    <name type="common">Yeast</name>
    <name type="synonym">Candida kefyr</name>
    <dbReference type="NCBI Taxonomy" id="4911"/>
    <lineage>
        <taxon>Eukaryota</taxon>
        <taxon>Fungi</taxon>
        <taxon>Dikarya</taxon>
        <taxon>Ascomycota</taxon>
        <taxon>Saccharomycotina</taxon>
        <taxon>Saccharomycetes</taxon>
        <taxon>Saccharomycetales</taxon>
        <taxon>Saccharomycetaceae</taxon>
        <taxon>Kluyveromyces</taxon>
    </lineage>
</organism>
<dbReference type="PANTHER" id="PTHR28153">
    <property type="entry name" value="PROTEIN, PUTATIVE-RELATED"/>
    <property type="match status" value="1"/>
</dbReference>